<reference evidence="3" key="1">
    <citation type="submission" date="2007-07" db="EMBL/GenBank/DDBJ databases">
        <title>PCAP assembly of the Caenorhabditis remanei genome.</title>
        <authorList>
            <consortium name="The Caenorhabditis remanei Sequencing Consortium"/>
            <person name="Wilson R.K."/>
        </authorList>
    </citation>
    <scope>NUCLEOTIDE SEQUENCE [LARGE SCALE GENOMIC DNA]</scope>
    <source>
        <strain evidence="3">PB4641</strain>
    </source>
</reference>
<feature type="region of interest" description="Disordered" evidence="1">
    <location>
        <begin position="20"/>
        <end position="58"/>
    </location>
</feature>
<dbReference type="RefSeq" id="XP_003104037.2">
    <property type="nucleotide sequence ID" value="XM_003103989.2"/>
</dbReference>
<dbReference type="CTD" id="9802482"/>
<dbReference type="Pfam" id="PF00010">
    <property type="entry name" value="HLH"/>
    <property type="match status" value="1"/>
</dbReference>
<proteinExistence type="predicted"/>
<dbReference type="InParanoid" id="E3MIT2"/>
<evidence type="ECO:0000256" key="1">
    <source>
        <dbReference type="SAM" id="MobiDB-lite"/>
    </source>
</evidence>
<evidence type="ECO:0000313" key="4">
    <source>
        <dbReference type="Proteomes" id="UP000008281"/>
    </source>
</evidence>
<dbReference type="eggNOG" id="ENOG502TCW3">
    <property type="taxonomic scope" value="Eukaryota"/>
</dbReference>
<dbReference type="Proteomes" id="UP000008281">
    <property type="component" value="Unassembled WGS sequence"/>
</dbReference>
<dbReference type="OMA" id="KCFIIGN"/>
<feature type="region of interest" description="Disordered" evidence="1">
    <location>
        <begin position="323"/>
        <end position="345"/>
    </location>
</feature>
<feature type="domain" description="BHLH" evidence="2">
    <location>
        <begin position="44"/>
        <end position="107"/>
    </location>
</feature>
<name>E3MIT2_CAERE</name>
<feature type="compositionally biased region" description="Basic residues" evidence="1">
    <location>
        <begin position="336"/>
        <end position="345"/>
    </location>
</feature>
<protein>
    <submittedName>
        <fullName evidence="3">CRE-HLH-33 protein</fullName>
    </submittedName>
</protein>
<feature type="compositionally biased region" description="Basic and acidic residues" evidence="1">
    <location>
        <begin position="27"/>
        <end position="47"/>
    </location>
</feature>
<dbReference type="GO" id="GO:0046983">
    <property type="term" value="F:protein dimerization activity"/>
    <property type="evidence" value="ECO:0007669"/>
    <property type="project" value="InterPro"/>
</dbReference>
<feature type="region of interest" description="Disordered" evidence="1">
    <location>
        <begin position="263"/>
        <end position="292"/>
    </location>
</feature>
<dbReference type="FunCoup" id="E3MIT2">
    <property type="interactions" value="1765"/>
</dbReference>
<dbReference type="STRING" id="31234.E3MIT2"/>
<dbReference type="KEGG" id="crq:GCK72_011548"/>
<dbReference type="InterPro" id="IPR036638">
    <property type="entry name" value="HLH_DNA-bd_sf"/>
</dbReference>
<organism evidence="4">
    <name type="scientific">Caenorhabditis remanei</name>
    <name type="common">Caenorhabditis vulgaris</name>
    <dbReference type="NCBI Taxonomy" id="31234"/>
    <lineage>
        <taxon>Eukaryota</taxon>
        <taxon>Metazoa</taxon>
        <taxon>Ecdysozoa</taxon>
        <taxon>Nematoda</taxon>
        <taxon>Chromadorea</taxon>
        <taxon>Rhabditida</taxon>
        <taxon>Rhabditina</taxon>
        <taxon>Rhabditomorpha</taxon>
        <taxon>Rhabditoidea</taxon>
        <taxon>Rhabditidae</taxon>
        <taxon>Peloderinae</taxon>
        <taxon>Caenorhabditis</taxon>
    </lineage>
</organism>
<sequence length="345" mass="39202">MVFSLFYIVGSQFLNRFQPLVMPPRKPKGDRPPKPPRAKKETAVKRETRSRHEKKRREEMNEVLSEMAELLPEAVISSGKLKKVDQKPRNPDKCFIIGNSVEMIRNSDYKPGLLSEPLTVDVFKITNSFMIFMHDFIVAGIEGDHRCIFDVEKDRMLGRDIRCFLDFESASKLPFLDPNLLIHQLQMKSFMAKAMSCIIKNSQENPSESILICVPNELPRIVPPPQAPPTFVQLTPPKSPPPSKLEVERPILAALLRKKDPPKPTFLEISPMPPSTSSTFLSPTSSTCSTVPLTTVTTPRRVTVVPPKRKRIRSMNVIVESYPLDEKDEEEETPAVKRHKKRLVA</sequence>
<dbReference type="InterPro" id="IPR011598">
    <property type="entry name" value="bHLH_dom"/>
</dbReference>
<feature type="compositionally biased region" description="Low complexity" evidence="1">
    <location>
        <begin position="275"/>
        <end position="292"/>
    </location>
</feature>
<gene>
    <name evidence="3" type="primary">Cre-hlh-33</name>
    <name evidence="3" type="ORF">CRE_02363</name>
</gene>
<dbReference type="Gene3D" id="4.10.280.10">
    <property type="entry name" value="Helix-loop-helix DNA-binding domain"/>
    <property type="match status" value="1"/>
</dbReference>
<dbReference type="PROSITE" id="PS50888">
    <property type="entry name" value="BHLH"/>
    <property type="match status" value="1"/>
</dbReference>
<dbReference type="AlphaFoldDB" id="E3MIT2"/>
<evidence type="ECO:0000313" key="3">
    <source>
        <dbReference type="EMBL" id="EFP02647.1"/>
    </source>
</evidence>
<accession>E3MIT2</accession>
<dbReference type="HOGENOM" id="CLU_052557_0_0_1"/>
<dbReference type="GeneID" id="9802482"/>
<dbReference type="EMBL" id="DS268448">
    <property type="protein sequence ID" value="EFP02647.1"/>
    <property type="molecule type" value="Genomic_DNA"/>
</dbReference>
<evidence type="ECO:0000259" key="2">
    <source>
        <dbReference type="PROSITE" id="PS50888"/>
    </source>
</evidence>
<keyword evidence="4" id="KW-1185">Reference proteome</keyword>
<dbReference type="OrthoDB" id="5830123at2759"/>
<dbReference type="SUPFAM" id="SSF47459">
    <property type="entry name" value="HLH, helix-loop-helix DNA-binding domain"/>
    <property type="match status" value="1"/>
</dbReference>